<evidence type="ECO:0000313" key="2">
    <source>
        <dbReference type="Proteomes" id="UP000024635"/>
    </source>
</evidence>
<evidence type="ECO:0000313" key="1">
    <source>
        <dbReference type="EMBL" id="EYC36880.1"/>
    </source>
</evidence>
<organism evidence="1 2">
    <name type="scientific">Ancylostoma ceylanicum</name>
    <dbReference type="NCBI Taxonomy" id="53326"/>
    <lineage>
        <taxon>Eukaryota</taxon>
        <taxon>Metazoa</taxon>
        <taxon>Ecdysozoa</taxon>
        <taxon>Nematoda</taxon>
        <taxon>Chromadorea</taxon>
        <taxon>Rhabditida</taxon>
        <taxon>Rhabditina</taxon>
        <taxon>Rhabditomorpha</taxon>
        <taxon>Strongyloidea</taxon>
        <taxon>Ancylostomatidae</taxon>
        <taxon>Ancylostomatinae</taxon>
        <taxon>Ancylostoma</taxon>
    </lineage>
</organism>
<dbReference type="EMBL" id="JARK01000447">
    <property type="protein sequence ID" value="EYC36880.1"/>
    <property type="molecule type" value="Genomic_DNA"/>
</dbReference>
<reference evidence="2" key="1">
    <citation type="journal article" date="2015" name="Nat. Genet.">
        <title>The genome and transcriptome of the zoonotic hookworm Ancylostoma ceylanicum identify infection-specific gene families.</title>
        <authorList>
            <person name="Schwarz E.M."/>
            <person name="Hu Y."/>
            <person name="Antoshechkin I."/>
            <person name="Miller M.M."/>
            <person name="Sternberg P.W."/>
            <person name="Aroian R.V."/>
        </authorList>
    </citation>
    <scope>NUCLEOTIDE SEQUENCE</scope>
    <source>
        <strain evidence="2">HY135</strain>
    </source>
</reference>
<accession>A0A016WB61</accession>
<dbReference type="Proteomes" id="UP000024635">
    <property type="component" value="Unassembled WGS sequence"/>
</dbReference>
<proteinExistence type="predicted"/>
<keyword evidence="2" id="KW-1185">Reference proteome</keyword>
<gene>
    <name evidence="1" type="primary">Acey_s0847.g2668</name>
    <name evidence="1" type="ORF">Y032_0847g2668</name>
</gene>
<comment type="caution">
    <text evidence="1">The sequence shown here is derived from an EMBL/GenBank/DDBJ whole genome shotgun (WGS) entry which is preliminary data.</text>
</comment>
<protein>
    <submittedName>
        <fullName evidence="1">Uncharacterized protein</fullName>
    </submittedName>
</protein>
<sequence>MHQFSLCCPGERSTISVVLLADATTKEGRLRSITMWATVVRHTLKRRFVVRSTLAAERKADLNASAKKAKLGTVRI</sequence>
<dbReference type="AlphaFoldDB" id="A0A016WB61"/>
<name>A0A016WB61_9BILA</name>